<evidence type="ECO:0000313" key="3">
    <source>
        <dbReference type="EMBL" id="EDU61822.1"/>
    </source>
</evidence>
<gene>
    <name evidence="3" type="ORF">PROSTU_00160</name>
    <name evidence="2" type="ORF">PROSTU_00812</name>
    <name evidence="1" type="ORF">PROSTU_04860</name>
</gene>
<dbReference type="EMBL" id="ABJD02000080">
    <property type="protein sequence ID" value="EDU61170.1"/>
    <property type="molecule type" value="Genomic_DNA"/>
</dbReference>
<dbReference type="AlphaFoldDB" id="A0AA86YNE6"/>
<comment type="caution">
    <text evidence="1">The sequence shown here is derived from an EMBL/GenBank/DDBJ whole genome shotgun (WGS) entry which is preliminary data.</text>
</comment>
<accession>A0AA86YNE6</accession>
<reference evidence="1 4" key="3">
    <citation type="submission" date="2008-05" db="EMBL/GenBank/DDBJ databases">
        <authorList>
            <person name="Fulton L."/>
            <person name="Clifton S."/>
            <person name="Fulton B."/>
            <person name="Xu J."/>
            <person name="Minx P."/>
            <person name="Pepin K.H."/>
            <person name="Johnson M."/>
            <person name="Thiruvilangam P."/>
            <person name="Bhonagiri V."/>
            <person name="Nash W.E."/>
            <person name="Mardis E.R."/>
            <person name="Wilson R.K."/>
        </authorList>
    </citation>
    <scope>NUCLEOTIDE SEQUENCE [LARGE SCALE GENOMIC DNA]</scope>
    <source>
        <strain evidence="1 4">ATCC 25827</strain>
    </source>
</reference>
<proteinExistence type="predicted"/>
<dbReference type="EMBL" id="ABJD02000042">
    <property type="protein sequence ID" value="EDU61822.1"/>
    <property type="molecule type" value="Genomic_DNA"/>
</dbReference>
<evidence type="ECO:0000313" key="4">
    <source>
        <dbReference type="Proteomes" id="UP000004506"/>
    </source>
</evidence>
<reference evidence="1" key="5">
    <citation type="submission" date="2016-11" db="EMBL/GenBank/DDBJ databases">
        <title>Draft genome sequence of Providencia stuartii(ATCC 25827).</title>
        <authorList>
            <person name="Sudarsanam P."/>
            <person name="Ley R."/>
            <person name="Guruge J."/>
            <person name="Turnbaugh P.J."/>
            <person name="Mahowald M."/>
            <person name="Liep D."/>
            <person name="Gordon J."/>
        </authorList>
    </citation>
    <scope>NUCLEOTIDE SEQUENCE</scope>
    <source>
        <strain evidence="1 4">ATCC 25827</strain>
    </source>
</reference>
<name>A0AA86YNE6_PROST</name>
<reference evidence="4" key="2">
    <citation type="submission" date="2008-04" db="EMBL/GenBank/DDBJ databases">
        <title>Draft genome sequence of Providencia stuartii(ATCC 25827).</title>
        <authorList>
            <person name="Sudarsanam P."/>
            <person name="Ley R."/>
            <person name="Guruge J."/>
            <person name="Turnbaugh P.J."/>
            <person name="Mahowald M."/>
            <person name="Liep D."/>
            <person name="Gordon J."/>
        </authorList>
    </citation>
    <scope>NUCLEOTIDE SEQUENCE [LARGE SCALE GENOMIC DNA]</scope>
    <source>
        <strain evidence="4">ATCC 25827</strain>
    </source>
</reference>
<sequence length="83" mass="9146">MDKMMLKAYLNRALLVTGKMQNGLVIFGLLFPSGQNCNNLIRHKAVETGLATMTPSGKCVTQLTVVEILFIQVIRPQKKASLV</sequence>
<reference evidence="1" key="4">
    <citation type="submission" date="2016-11" db="EMBL/GenBank/DDBJ databases">
        <title>Draft genome sequence of Providencia stuartii (ATCC 25827).</title>
        <authorList>
            <person name="Sudarsanam P."/>
            <person name="Ley R."/>
            <person name="Guruge J."/>
            <person name="Turnbaugh P.J."/>
            <person name="Mahowald M."/>
            <person name="Liep D."/>
            <person name="Gordon J."/>
        </authorList>
    </citation>
    <scope>NUCLEOTIDE SEQUENCE</scope>
    <source>
        <strain evidence="1">ATCC 25827</strain>
    </source>
</reference>
<protein>
    <submittedName>
        <fullName evidence="1">Uncharacterized protein</fullName>
    </submittedName>
</protein>
<evidence type="ECO:0000313" key="2">
    <source>
        <dbReference type="EMBL" id="EDU61170.1"/>
    </source>
</evidence>
<dbReference type="Proteomes" id="UP000004506">
    <property type="component" value="Unassembled WGS sequence"/>
</dbReference>
<organism evidence="1 4">
    <name type="scientific">Providencia stuartii ATCC 25827</name>
    <dbReference type="NCBI Taxonomy" id="471874"/>
    <lineage>
        <taxon>Bacteria</taxon>
        <taxon>Pseudomonadati</taxon>
        <taxon>Pseudomonadota</taxon>
        <taxon>Gammaproteobacteria</taxon>
        <taxon>Enterobacterales</taxon>
        <taxon>Morganellaceae</taxon>
        <taxon>Providencia</taxon>
    </lineage>
</organism>
<reference evidence="4" key="1">
    <citation type="submission" date="2008-04" db="EMBL/GenBank/DDBJ databases">
        <title>Draft genome sequence of Providencia stuartii (ATCC 25827).</title>
        <authorList>
            <person name="Sudarsanam P."/>
            <person name="Ley R."/>
            <person name="Guruge J."/>
            <person name="Turnbaugh P.J."/>
            <person name="Mahowald M."/>
            <person name="Liep D."/>
            <person name="Gordon J."/>
        </authorList>
    </citation>
    <scope>NUCLEOTIDE SEQUENCE [LARGE SCALE GENOMIC DNA]</scope>
    <source>
        <strain evidence="2 4">ATCC 25827</strain>
    </source>
</reference>
<evidence type="ECO:0000313" key="1">
    <source>
        <dbReference type="EMBL" id="EDU57236.1"/>
    </source>
</evidence>
<dbReference type="EMBL" id="ABJD02000120">
    <property type="protein sequence ID" value="EDU57236.1"/>
    <property type="molecule type" value="Genomic_DNA"/>
</dbReference>